<comment type="caution">
    <text evidence="1">The sequence shown here is derived from an EMBL/GenBank/DDBJ whole genome shotgun (WGS) entry which is preliminary data.</text>
</comment>
<evidence type="ECO:0000313" key="2">
    <source>
        <dbReference type="Proteomes" id="UP000288096"/>
    </source>
</evidence>
<dbReference type="EMBL" id="BEXT01000001">
    <property type="protein sequence ID" value="GBC61326.1"/>
    <property type="molecule type" value="Genomic_DNA"/>
</dbReference>
<sequence>MRGPSWKRLDDVAPIVSLAAIGNDHHAVNAGWGVDWCKWYELNHRVYLKFGLAVRDIDGWVYRVAYHITAVGIL</sequence>
<evidence type="ECO:0000313" key="1">
    <source>
        <dbReference type="EMBL" id="GBC61326.1"/>
    </source>
</evidence>
<proteinExistence type="predicted"/>
<accession>A0A401FWI5</accession>
<keyword evidence="2" id="KW-1185">Reference proteome</keyword>
<name>A0A401FWI5_9BACT</name>
<gene>
    <name evidence="1" type="ORF">DENIS_2286</name>
</gene>
<dbReference type="Proteomes" id="UP000288096">
    <property type="component" value="Unassembled WGS sequence"/>
</dbReference>
<reference evidence="2" key="2">
    <citation type="submission" date="2019-01" db="EMBL/GenBank/DDBJ databases">
        <title>Genome sequence of Desulfonema ishimotonii strain Tokyo 01.</title>
        <authorList>
            <person name="Fukui M."/>
        </authorList>
    </citation>
    <scope>NUCLEOTIDE SEQUENCE [LARGE SCALE GENOMIC DNA]</scope>
    <source>
        <strain evidence="2">Tokyo 01</strain>
    </source>
</reference>
<organism evidence="1 2">
    <name type="scientific">Desulfonema ishimotonii</name>
    <dbReference type="NCBI Taxonomy" id="45657"/>
    <lineage>
        <taxon>Bacteria</taxon>
        <taxon>Pseudomonadati</taxon>
        <taxon>Thermodesulfobacteriota</taxon>
        <taxon>Desulfobacteria</taxon>
        <taxon>Desulfobacterales</taxon>
        <taxon>Desulfococcaceae</taxon>
        <taxon>Desulfonema</taxon>
    </lineage>
</organism>
<protein>
    <submittedName>
        <fullName evidence="1">Uncharacterized protein</fullName>
    </submittedName>
</protein>
<dbReference type="AlphaFoldDB" id="A0A401FWI5"/>
<reference evidence="2" key="1">
    <citation type="submission" date="2017-11" db="EMBL/GenBank/DDBJ databases">
        <authorList>
            <person name="Watanabe M."/>
            <person name="Kojima H."/>
        </authorList>
    </citation>
    <scope>NUCLEOTIDE SEQUENCE [LARGE SCALE GENOMIC DNA]</scope>
    <source>
        <strain evidence="2">Tokyo 01</strain>
    </source>
</reference>